<accession>X1DRM1</accession>
<evidence type="ECO:0000313" key="1">
    <source>
        <dbReference type="EMBL" id="GAH10905.1"/>
    </source>
</evidence>
<sequence>KIIFKGDTDPSHSQKTNMRFSRDVAGNLAMTPDAGEANGMQVYFVRANAAMGDKYSFGNSSFVYGVSGWETKDAATFDYGKIKHAPLHSVPSGLNQL</sequence>
<feature type="non-terminal residue" evidence="1">
    <location>
        <position position="1"/>
    </location>
</feature>
<protein>
    <submittedName>
        <fullName evidence="1">Uncharacterized protein</fullName>
    </submittedName>
</protein>
<dbReference type="EMBL" id="BART01033772">
    <property type="protein sequence ID" value="GAH10905.1"/>
    <property type="molecule type" value="Genomic_DNA"/>
</dbReference>
<comment type="caution">
    <text evidence="1">The sequence shown here is derived from an EMBL/GenBank/DDBJ whole genome shotgun (WGS) entry which is preliminary data.</text>
</comment>
<dbReference type="AlphaFoldDB" id="X1DRM1"/>
<reference evidence="1" key="1">
    <citation type="journal article" date="2014" name="Front. Microbiol.">
        <title>High frequency of phylogenetically diverse reductive dehalogenase-homologous genes in deep subseafloor sedimentary metagenomes.</title>
        <authorList>
            <person name="Kawai M."/>
            <person name="Futagami T."/>
            <person name="Toyoda A."/>
            <person name="Takaki Y."/>
            <person name="Nishi S."/>
            <person name="Hori S."/>
            <person name="Arai W."/>
            <person name="Tsubouchi T."/>
            <person name="Morono Y."/>
            <person name="Uchiyama I."/>
            <person name="Ito T."/>
            <person name="Fujiyama A."/>
            <person name="Inagaki F."/>
            <person name="Takami H."/>
        </authorList>
    </citation>
    <scope>NUCLEOTIDE SEQUENCE</scope>
    <source>
        <strain evidence="1">Expedition CK06-06</strain>
    </source>
</reference>
<name>X1DRM1_9ZZZZ</name>
<gene>
    <name evidence="1" type="ORF">S01H4_57911</name>
</gene>
<proteinExistence type="predicted"/>
<organism evidence="1">
    <name type="scientific">marine sediment metagenome</name>
    <dbReference type="NCBI Taxonomy" id="412755"/>
    <lineage>
        <taxon>unclassified sequences</taxon>
        <taxon>metagenomes</taxon>
        <taxon>ecological metagenomes</taxon>
    </lineage>
</organism>